<feature type="transmembrane region" description="Helical" evidence="5">
    <location>
        <begin position="203"/>
        <end position="227"/>
    </location>
</feature>
<dbReference type="GO" id="GO:0016020">
    <property type="term" value="C:membrane"/>
    <property type="evidence" value="ECO:0007669"/>
    <property type="project" value="UniProtKB-SubCell"/>
</dbReference>
<evidence type="ECO:0000313" key="7">
    <source>
        <dbReference type="EMBL" id="AFH49785.1"/>
    </source>
</evidence>
<accession>I0ALC8</accession>
<dbReference type="PANTHER" id="PTHR37422">
    <property type="entry name" value="TEICHURONIC ACID BIOSYNTHESIS PROTEIN TUAE"/>
    <property type="match status" value="1"/>
</dbReference>
<keyword evidence="4 5" id="KW-0472">Membrane</keyword>
<feature type="transmembrane region" description="Helical" evidence="5">
    <location>
        <begin position="12"/>
        <end position="29"/>
    </location>
</feature>
<keyword evidence="8" id="KW-1185">Reference proteome</keyword>
<dbReference type="HOGENOM" id="CLU_575913_0_0_10"/>
<keyword evidence="2 5" id="KW-0812">Transmembrane</keyword>
<sequence length="474" mass="54231">MITVHSINKSTSNLLLFVASLLLIFLVWISLLPEFQILLIPITILTLYFIFLKPDHYLLFILLMYLVVVGEINPILRVFVHLLGSASLLIFLFLHKEIVGNIYSTIDKRIKKFLLYFFSIVLLSAIFSQIPLKGIEIIFKELYFFFIVFSFYVYLYLKKNTFQIIIVLMISGLIMSLSSIFNLKDTNLIDLLMKGSASFRTGGLLSNVNALSGYIVVVFPLFIFYFFIKNSKIIKILVLLGLTVLMLGVLATISRSAGLSIIIGLLFFTYIINKRAALWILLSVLIVVLLLLILPTSEMILSALRIEQGFSQRDLLWKLSIDMFKDNWFLGVGPGLWGLQMFNYSPVLQDSFIGYLFYDVNVITGGFNNSHNYYLVFMSDLGIFGLFLSLYLPFTFFSIAKENLKLSKLYSNESYLLNLALTTVGVSIFIRAFFEGISIITFGWVAIDLPFWVVFAILIYNNQFLKKSKEFILS</sequence>
<dbReference type="InterPro" id="IPR007016">
    <property type="entry name" value="O-antigen_ligase-rel_domated"/>
</dbReference>
<dbReference type="STRING" id="945713.IALB_2080"/>
<evidence type="ECO:0000313" key="8">
    <source>
        <dbReference type="Proteomes" id="UP000007394"/>
    </source>
</evidence>
<proteinExistence type="predicted"/>
<feature type="transmembrane region" description="Helical" evidence="5">
    <location>
        <begin position="278"/>
        <end position="306"/>
    </location>
</feature>
<dbReference type="PANTHER" id="PTHR37422:SF13">
    <property type="entry name" value="LIPOPOLYSACCHARIDE BIOSYNTHESIS PROTEIN PA4999-RELATED"/>
    <property type="match status" value="1"/>
</dbReference>
<organism evidence="7 8">
    <name type="scientific">Ignavibacterium album (strain DSM 19864 / JCM 16511 / NBRC 101810 / Mat9-16)</name>
    <dbReference type="NCBI Taxonomy" id="945713"/>
    <lineage>
        <taxon>Bacteria</taxon>
        <taxon>Pseudomonadati</taxon>
        <taxon>Ignavibacteriota</taxon>
        <taxon>Ignavibacteria</taxon>
        <taxon>Ignavibacteriales</taxon>
        <taxon>Ignavibacteriaceae</taxon>
        <taxon>Ignavibacterium</taxon>
    </lineage>
</organism>
<dbReference type="AlphaFoldDB" id="I0ALC8"/>
<feature type="transmembrane region" description="Helical" evidence="5">
    <location>
        <begin position="57"/>
        <end position="72"/>
    </location>
</feature>
<feature type="transmembrane region" description="Helical" evidence="5">
    <location>
        <begin position="35"/>
        <end position="52"/>
    </location>
</feature>
<evidence type="ECO:0000259" key="6">
    <source>
        <dbReference type="Pfam" id="PF04932"/>
    </source>
</evidence>
<protein>
    <recommendedName>
        <fullName evidence="6">O-antigen ligase-related domain-containing protein</fullName>
    </recommendedName>
</protein>
<feature type="transmembrane region" description="Helical" evidence="5">
    <location>
        <begin position="138"/>
        <end position="157"/>
    </location>
</feature>
<evidence type="ECO:0000256" key="4">
    <source>
        <dbReference type="ARBA" id="ARBA00023136"/>
    </source>
</evidence>
<feature type="transmembrane region" description="Helical" evidence="5">
    <location>
        <begin position="373"/>
        <end position="394"/>
    </location>
</feature>
<dbReference type="EMBL" id="CP003418">
    <property type="protein sequence ID" value="AFH49785.1"/>
    <property type="molecule type" value="Genomic_DNA"/>
</dbReference>
<feature type="transmembrane region" description="Helical" evidence="5">
    <location>
        <begin position="440"/>
        <end position="460"/>
    </location>
</feature>
<dbReference type="Proteomes" id="UP000007394">
    <property type="component" value="Chromosome"/>
</dbReference>
<reference evidence="7 8" key="1">
    <citation type="journal article" date="2012" name="Front. Microbiol.">
        <title>Complete genome of Ignavibacterium album, a metabolically versatile, flagellated, facultative anaerobe from the phylum Chlorobi.</title>
        <authorList>
            <person name="Liu Z."/>
            <person name="Frigaard N.-U."/>
            <person name="Vogl K."/>
            <person name="Iino T."/>
            <person name="Ohkuma M."/>
            <person name="Overmann J."/>
            <person name="Bryant D.A."/>
        </authorList>
    </citation>
    <scope>NUCLEOTIDE SEQUENCE [LARGE SCALE GENOMIC DNA]</scope>
    <source>
        <strain evidence="8">DSM 19864 / JCM 16511 / NBRC 101810 / Mat9-16</strain>
    </source>
</reference>
<keyword evidence="3 5" id="KW-1133">Transmembrane helix</keyword>
<gene>
    <name evidence="7" type="ordered locus">IALB_2080</name>
</gene>
<feature type="transmembrane region" description="Helical" evidence="5">
    <location>
        <begin position="239"/>
        <end position="272"/>
    </location>
</feature>
<evidence type="ECO:0000256" key="1">
    <source>
        <dbReference type="ARBA" id="ARBA00004141"/>
    </source>
</evidence>
<dbReference type="Pfam" id="PF04932">
    <property type="entry name" value="Wzy_C"/>
    <property type="match status" value="1"/>
</dbReference>
<comment type="subcellular location">
    <subcellularLocation>
        <location evidence="1">Membrane</location>
        <topology evidence="1">Multi-pass membrane protein</topology>
    </subcellularLocation>
</comment>
<feature type="transmembrane region" description="Helical" evidence="5">
    <location>
        <begin position="415"/>
        <end position="434"/>
    </location>
</feature>
<dbReference type="InterPro" id="IPR051533">
    <property type="entry name" value="WaaL-like"/>
</dbReference>
<dbReference type="eggNOG" id="ENOG5033KI5">
    <property type="taxonomic scope" value="Bacteria"/>
</dbReference>
<name>I0ALC8_IGNAJ</name>
<evidence type="ECO:0000256" key="5">
    <source>
        <dbReference type="SAM" id="Phobius"/>
    </source>
</evidence>
<evidence type="ECO:0000256" key="3">
    <source>
        <dbReference type="ARBA" id="ARBA00022989"/>
    </source>
</evidence>
<feature type="transmembrane region" description="Helical" evidence="5">
    <location>
        <begin position="164"/>
        <end position="183"/>
    </location>
</feature>
<feature type="domain" description="O-antigen ligase-related" evidence="6">
    <location>
        <begin position="243"/>
        <end position="388"/>
    </location>
</feature>
<dbReference type="KEGG" id="ial:IALB_2080"/>
<feature type="transmembrane region" description="Helical" evidence="5">
    <location>
        <begin position="114"/>
        <end position="132"/>
    </location>
</feature>
<evidence type="ECO:0000256" key="2">
    <source>
        <dbReference type="ARBA" id="ARBA00022692"/>
    </source>
</evidence>
<dbReference type="OrthoDB" id="1420920at2"/>